<reference evidence="2" key="1">
    <citation type="journal article" date="2022" name="bioRxiv">
        <title>Sequencing and chromosome-scale assembly of the giantPleurodeles waltlgenome.</title>
        <authorList>
            <person name="Brown T."/>
            <person name="Elewa A."/>
            <person name="Iarovenko S."/>
            <person name="Subramanian E."/>
            <person name="Araus A.J."/>
            <person name="Petzold A."/>
            <person name="Susuki M."/>
            <person name="Suzuki K.-i.T."/>
            <person name="Hayashi T."/>
            <person name="Toyoda A."/>
            <person name="Oliveira C."/>
            <person name="Osipova E."/>
            <person name="Leigh N.D."/>
            <person name="Simon A."/>
            <person name="Yun M.H."/>
        </authorList>
    </citation>
    <scope>NUCLEOTIDE SEQUENCE</scope>
    <source>
        <strain evidence="2">20211129_DDA</strain>
        <tissue evidence="2">Liver</tissue>
    </source>
</reference>
<protein>
    <submittedName>
        <fullName evidence="2">Uncharacterized protein</fullName>
    </submittedName>
</protein>
<gene>
    <name evidence="2" type="ORF">NDU88_007127</name>
</gene>
<dbReference type="Proteomes" id="UP001066276">
    <property type="component" value="Chromosome 6"/>
</dbReference>
<evidence type="ECO:0000313" key="3">
    <source>
        <dbReference type="Proteomes" id="UP001066276"/>
    </source>
</evidence>
<sequence length="102" mass="11175">MQTSVEGSIVNYLAWVLQLGFTSHASGFKMHLASAKRHPALSPYFYGAPAPLALQLRSLPWGTQPERRVAKQRGARACANAHSPHSAVPASTKALLRSKRRR</sequence>
<evidence type="ECO:0000256" key="1">
    <source>
        <dbReference type="SAM" id="MobiDB-lite"/>
    </source>
</evidence>
<dbReference type="AlphaFoldDB" id="A0AAV7QJZ2"/>
<keyword evidence="3" id="KW-1185">Reference proteome</keyword>
<name>A0AAV7QJZ2_PLEWA</name>
<evidence type="ECO:0000313" key="2">
    <source>
        <dbReference type="EMBL" id="KAJ1140789.1"/>
    </source>
</evidence>
<comment type="caution">
    <text evidence="2">The sequence shown here is derived from an EMBL/GenBank/DDBJ whole genome shotgun (WGS) entry which is preliminary data.</text>
</comment>
<organism evidence="2 3">
    <name type="scientific">Pleurodeles waltl</name>
    <name type="common">Iberian ribbed newt</name>
    <dbReference type="NCBI Taxonomy" id="8319"/>
    <lineage>
        <taxon>Eukaryota</taxon>
        <taxon>Metazoa</taxon>
        <taxon>Chordata</taxon>
        <taxon>Craniata</taxon>
        <taxon>Vertebrata</taxon>
        <taxon>Euteleostomi</taxon>
        <taxon>Amphibia</taxon>
        <taxon>Batrachia</taxon>
        <taxon>Caudata</taxon>
        <taxon>Salamandroidea</taxon>
        <taxon>Salamandridae</taxon>
        <taxon>Pleurodelinae</taxon>
        <taxon>Pleurodeles</taxon>
    </lineage>
</organism>
<feature type="region of interest" description="Disordered" evidence="1">
    <location>
        <begin position="78"/>
        <end position="102"/>
    </location>
</feature>
<dbReference type="EMBL" id="JANPWB010000010">
    <property type="protein sequence ID" value="KAJ1140789.1"/>
    <property type="molecule type" value="Genomic_DNA"/>
</dbReference>
<accession>A0AAV7QJZ2</accession>
<proteinExistence type="predicted"/>